<dbReference type="RefSeq" id="WP_140239113.1">
    <property type="nucleotide sequence ID" value="NZ_CP031603.1"/>
</dbReference>
<protein>
    <recommendedName>
        <fullName evidence="2">Bacteriophage abortive infection AbiH</fullName>
    </recommendedName>
</protein>
<sequence length="359" mass="42084">MEITFFIGNGFDLSFGLETRYKDFYDYLTADDESTPEDGKINTLSEDNIFLKEIKKFMEENSKIDIPDNDDKNIDWSDFEQALGAYTEKLKDTTDGERYLDDLQEFRKAFINYIAMQEAKFEIDKESARAMFKNLSFNFYKGIRKQDENTIREFLRQTHNPTYNFNFINFNYTNTLSKIIKQTTTIDDSNSGKYIAKVPIHVHRTLKTGTLLGVNDVSQIANPDIFEANDIRDIIKPEMQSYDDSTIVDRINKQIGRTNIFVIYGMSMGVTDKIWWEKIANQVISHNKYLIINKHLTDEEKEEVNTQPRSRRQYMESVENEFANNLNLEDKDKDRLLKRTFVILGSEYIFNHNSSDSKA</sequence>
<evidence type="ECO:0000313" key="1">
    <source>
        <dbReference type="EMBL" id="CRL92639.1"/>
    </source>
</evidence>
<accession>A0A0S4I3I2</accession>
<reference evidence="1" key="1">
    <citation type="journal article" date="2015" name="Antimicrob. Agents Chemother.">
        <title>Characterization of a Novel Composite Staphylococcal Cassette Chromosome mec in Methicillin-Resistant Staphylococcus pseudintermedius from Thailand.</title>
        <authorList>
            <person name="Chanchaithong P."/>
            <person name="Prapasarakul N."/>
            <person name="Perreten V."/>
            <person name="Schwendener S."/>
        </authorList>
    </citation>
    <scope>NUCLEOTIDE SEQUENCE</scope>
    <source>
        <strain evidence="1">AI16</strain>
    </source>
</reference>
<dbReference type="Pfam" id="PF14253">
    <property type="entry name" value="AbiH"/>
    <property type="match status" value="1"/>
</dbReference>
<dbReference type="EMBL" id="LN864705">
    <property type="protein sequence ID" value="CRL92639.1"/>
    <property type="molecule type" value="Genomic_DNA"/>
</dbReference>
<name>A0A0S4I3I2_STAPS</name>
<organism evidence="1">
    <name type="scientific">Staphylococcus pseudintermedius</name>
    <dbReference type="NCBI Taxonomy" id="283734"/>
    <lineage>
        <taxon>Bacteria</taxon>
        <taxon>Bacillati</taxon>
        <taxon>Bacillota</taxon>
        <taxon>Bacilli</taxon>
        <taxon>Bacillales</taxon>
        <taxon>Staphylococcaceae</taxon>
        <taxon>Staphylococcus</taxon>
        <taxon>Staphylococcus intermedius group</taxon>
    </lineage>
</organism>
<dbReference type="AlphaFoldDB" id="A0A0S4I3I2"/>
<evidence type="ECO:0008006" key="2">
    <source>
        <dbReference type="Google" id="ProtNLM"/>
    </source>
</evidence>
<proteinExistence type="predicted"/>
<dbReference type="InterPro" id="IPR025935">
    <property type="entry name" value="AbiH"/>
</dbReference>